<feature type="non-terminal residue" evidence="1">
    <location>
        <position position="1"/>
    </location>
</feature>
<evidence type="ECO:0000313" key="2">
    <source>
        <dbReference type="Proteomes" id="UP000663866"/>
    </source>
</evidence>
<protein>
    <submittedName>
        <fullName evidence="1">Uncharacterized protein</fullName>
    </submittedName>
</protein>
<sequence>VRSGLIPSLFTNVPPTVRFCTENQRIEPLPLPLRKMLKWKMSTITPNVVKNAVTRSGFRLISGD</sequence>
<organism evidence="1 2">
    <name type="scientific">Rotaria magnacalcarata</name>
    <dbReference type="NCBI Taxonomy" id="392030"/>
    <lineage>
        <taxon>Eukaryota</taxon>
        <taxon>Metazoa</taxon>
        <taxon>Spiralia</taxon>
        <taxon>Gnathifera</taxon>
        <taxon>Rotifera</taxon>
        <taxon>Eurotatoria</taxon>
        <taxon>Bdelloidea</taxon>
        <taxon>Philodinida</taxon>
        <taxon>Philodinidae</taxon>
        <taxon>Rotaria</taxon>
    </lineage>
</organism>
<comment type="caution">
    <text evidence="1">The sequence shown here is derived from an EMBL/GenBank/DDBJ whole genome shotgun (WGS) entry which is preliminary data.</text>
</comment>
<gene>
    <name evidence="1" type="ORF">OVN521_LOCUS45889</name>
</gene>
<keyword evidence="2" id="KW-1185">Reference proteome</keyword>
<dbReference type="AlphaFoldDB" id="A0A821DEU3"/>
<dbReference type="EMBL" id="CAJOBG010077892">
    <property type="protein sequence ID" value="CAF4620471.1"/>
    <property type="molecule type" value="Genomic_DNA"/>
</dbReference>
<proteinExistence type="predicted"/>
<evidence type="ECO:0000313" key="1">
    <source>
        <dbReference type="EMBL" id="CAF4620471.1"/>
    </source>
</evidence>
<reference evidence="1" key="1">
    <citation type="submission" date="2021-02" db="EMBL/GenBank/DDBJ databases">
        <authorList>
            <person name="Nowell W R."/>
        </authorList>
    </citation>
    <scope>NUCLEOTIDE SEQUENCE</scope>
</reference>
<accession>A0A821DEU3</accession>
<dbReference type="Proteomes" id="UP000663866">
    <property type="component" value="Unassembled WGS sequence"/>
</dbReference>
<name>A0A821DEU3_9BILA</name>
<feature type="non-terminal residue" evidence="1">
    <location>
        <position position="64"/>
    </location>
</feature>